<organism evidence="2 3">
    <name type="scientific">Aquicella lusitana</name>
    <dbReference type="NCBI Taxonomy" id="254246"/>
    <lineage>
        <taxon>Bacteria</taxon>
        <taxon>Pseudomonadati</taxon>
        <taxon>Pseudomonadota</taxon>
        <taxon>Gammaproteobacteria</taxon>
        <taxon>Legionellales</taxon>
        <taxon>Coxiellaceae</taxon>
        <taxon>Aquicella</taxon>
    </lineage>
</organism>
<accession>A0A370G8T6</accession>
<reference evidence="2 3" key="1">
    <citation type="submission" date="2018-07" db="EMBL/GenBank/DDBJ databases">
        <title>Genomic Encyclopedia of Type Strains, Phase IV (KMG-IV): sequencing the most valuable type-strain genomes for metagenomic binning, comparative biology and taxonomic classification.</title>
        <authorList>
            <person name="Goeker M."/>
        </authorList>
    </citation>
    <scope>NUCLEOTIDE SEQUENCE [LARGE SCALE GENOMIC DNA]</scope>
    <source>
        <strain evidence="2 3">DSM 16500</strain>
    </source>
</reference>
<dbReference type="EMBL" id="QQAX01000023">
    <property type="protein sequence ID" value="RDI40181.1"/>
    <property type="molecule type" value="Genomic_DNA"/>
</dbReference>
<evidence type="ECO:0000313" key="3">
    <source>
        <dbReference type="Proteomes" id="UP000254720"/>
    </source>
</evidence>
<comment type="caution">
    <text evidence="2">The sequence shown here is derived from an EMBL/GenBank/DDBJ whole genome shotgun (WGS) entry which is preliminary data.</text>
</comment>
<dbReference type="AlphaFoldDB" id="A0A370G8T6"/>
<protein>
    <submittedName>
        <fullName evidence="2">Uncharacterized protein</fullName>
    </submittedName>
</protein>
<dbReference type="Proteomes" id="UP000254720">
    <property type="component" value="Unassembled WGS sequence"/>
</dbReference>
<dbReference type="RefSeq" id="WP_114835085.1">
    <property type="nucleotide sequence ID" value="NZ_LR699114.1"/>
</dbReference>
<evidence type="ECO:0000313" key="2">
    <source>
        <dbReference type="EMBL" id="RDI40181.1"/>
    </source>
</evidence>
<gene>
    <name evidence="2" type="ORF">C8D86_12315</name>
</gene>
<keyword evidence="3" id="KW-1185">Reference proteome</keyword>
<feature type="compositionally biased region" description="Basic and acidic residues" evidence="1">
    <location>
        <begin position="1"/>
        <end position="10"/>
    </location>
</feature>
<feature type="region of interest" description="Disordered" evidence="1">
    <location>
        <begin position="1"/>
        <end position="37"/>
    </location>
</feature>
<sequence>MDNRLNRSDPIDIPLKSAKRNKEKSEYPVGSPGHHLREKTIPASQLMSSVALEFVNNNNLCIRQEDFMEARENLKKLLEKFFDQFKEPYSDDEPVSLDKIKGDLNADQPWHYPEGGFHLFATLGGELFPGEGNPKEVSEDEMRLIK</sequence>
<evidence type="ECO:0000256" key="1">
    <source>
        <dbReference type="SAM" id="MobiDB-lite"/>
    </source>
</evidence>
<proteinExistence type="predicted"/>
<name>A0A370G8T6_9COXI</name>